<sequence>MESYRLNKEMGATHEVGEVVLVVGDENNRGVWKKRSGEWITMFTCKRGGETKFSPGTRVTRPAAQRAAERIVMQMQEEKD</sequence>
<dbReference type="EMBL" id="MU825925">
    <property type="protein sequence ID" value="KAJ7382402.1"/>
    <property type="molecule type" value="Genomic_DNA"/>
</dbReference>
<protein>
    <submittedName>
        <fullName evidence="1">Uncharacterized protein</fullName>
    </submittedName>
</protein>
<evidence type="ECO:0000313" key="2">
    <source>
        <dbReference type="Proteomes" id="UP001163046"/>
    </source>
</evidence>
<proteinExistence type="predicted"/>
<name>A0A9W9ZIN3_9CNID</name>
<gene>
    <name evidence="1" type="ORF">OS493_035243</name>
</gene>
<dbReference type="Proteomes" id="UP001163046">
    <property type="component" value="Unassembled WGS sequence"/>
</dbReference>
<keyword evidence="2" id="KW-1185">Reference proteome</keyword>
<organism evidence="1 2">
    <name type="scientific">Desmophyllum pertusum</name>
    <dbReference type="NCBI Taxonomy" id="174260"/>
    <lineage>
        <taxon>Eukaryota</taxon>
        <taxon>Metazoa</taxon>
        <taxon>Cnidaria</taxon>
        <taxon>Anthozoa</taxon>
        <taxon>Hexacorallia</taxon>
        <taxon>Scleractinia</taxon>
        <taxon>Caryophylliina</taxon>
        <taxon>Caryophylliidae</taxon>
        <taxon>Desmophyllum</taxon>
    </lineage>
</organism>
<reference evidence="1" key="1">
    <citation type="submission" date="2023-01" db="EMBL/GenBank/DDBJ databases">
        <title>Genome assembly of the deep-sea coral Lophelia pertusa.</title>
        <authorList>
            <person name="Herrera S."/>
            <person name="Cordes E."/>
        </authorList>
    </citation>
    <scope>NUCLEOTIDE SEQUENCE</scope>
    <source>
        <strain evidence="1">USNM1676648</strain>
        <tissue evidence="1">Polyp</tissue>
    </source>
</reference>
<dbReference type="AlphaFoldDB" id="A0A9W9ZIN3"/>
<accession>A0A9W9ZIN3</accession>
<comment type="caution">
    <text evidence="1">The sequence shown here is derived from an EMBL/GenBank/DDBJ whole genome shotgun (WGS) entry which is preliminary data.</text>
</comment>
<evidence type="ECO:0000313" key="1">
    <source>
        <dbReference type="EMBL" id="KAJ7382402.1"/>
    </source>
</evidence>